<protein>
    <submittedName>
        <fullName evidence="2">Uncharacterized protein</fullName>
    </submittedName>
</protein>
<feature type="compositionally biased region" description="Basic and acidic residues" evidence="1">
    <location>
        <begin position="76"/>
        <end position="89"/>
    </location>
</feature>
<evidence type="ECO:0000313" key="2">
    <source>
        <dbReference type="EMBL" id="MPC71118.1"/>
    </source>
</evidence>
<evidence type="ECO:0000256" key="1">
    <source>
        <dbReference type="SAM" id="MobiDB-lite"/>
    </source>
</evidence>
<sequence>MRLPHGHLHPPIAVWRSGISVANHSLPQGNYWKSGMIIAALEVVTAWPRRHATLRKEWEAHTPRRHHGLCQAPQAKPREETPRPPESEGGRCCCPAGDGRRCVCDVRWRGGREKGRRGGPGNG</sequence>
<evidence type="ECO:0000313" key="3">
    <source>
        <dbReference type="Proteomes" id="UP000324222"/>
    </source>
</evidence>
<feature type="region of interest" description="Disordered" evidence="1">
    <location>
        <begin position="58"/>
        <end position="95"/>
    </location>
</feature>
<gene>
    <name evidence="2" type="ORF">E2C01_065387</name>
</gene>
<organism evidence="2 3">
    <name type="scientific">Portunus trituberculatus</name>
    <name type="common">Swimming crab</name>
    <name type="synonym">Neptunus trituberculatus</name>
    <dbReference type="NCBI Taxonomy" id="210409"/>
    <lineage>
        <taxon>Eukaryota</taxon>
        <taxon>Metazoa</taxon>
        <taxon>Ecdysozoa</taxon>
        <taxon>Arthropoda</taxon>
        <taxon>Crustacea</taxon>
        <taxon>Multicrustacea</taxon>
        <taxon>Malacostraca</taxon>
        <taxon>Eumalacostraca</taxon>
        <taxon>Eucarida</taxon>
        <taxon>Decapoda</taxon>
        <taxon>Pleocyemata</taxon>
        <taxon>Brachyura</taxon>
        <taxon>Eubrachyura</taxon>
        <taxon>Portunoidea</taxon>
        <taxon>Portunidae</taxon>
        <taxon>Portuninae</taxon>
        <taxon>Portunus</taxon>
    </lineage>
</organism>
<dbReference type="AlphaFoldDB" id="A0A5B7HQZ0"/>
<dbReference type="Proteomes" id="UP000324222">
    <property type="component" value="Unassembled WGS sequence"/>
</dbReference>
<name>A0A5B7HQZ0_PORTR</name>
<dbReference type="EMBL" id="VSRR010032315">
    <property type="protein sequence ID" value="MPC71118.1"/>
    <property type="molecule type" value="Genomic_DNA"/>
</dbReference>
<keyword evidence="3" id="KW-1185">Reference proteome</keyword>
<proteinExistence type="predicted"/>
<accession>A0A5B7HQZ0</accession>
<reference evidence="2 3" key="1">
    <citation type="submission" date="2019-05" db="EMBL/GenBank/DDBJ databases">
        <title>Another draft genome of Portunus trituberculatus and its Hox gene families provides insights of decapod evolution.</title>
        <authorList>
            <person name="Jeong J.-H."/>
            <person name="Song I."/>
            <person name="Kim S."/>
            <person name="Choi T."/>
            <person name="Kim D."/>
            <person name="Ryu S."/>
            <person name="Kim W."/>
        </authorList>
    </citation>
    <scope>NUCLEOTIDE SEQUENCE [LARGE SCALE GENOMIC DNA]</scope>
    <source>
        <tissue evidence="2">Muscle</tissue>
    </source>
</reference>
<comment type="caution">
    <text evidence="2">The sequence shown here is derived from an EMBL/GenBank/DDBJ whole genome shotgun (WGS) entry which is preliminary data.</text>
</comment>